<dbReference type="InterPro" id="IPR011051">
    <property type="entry name" value="RmlC_Cupin_sf"/>
</dbReference>
<keyword evidence="9" id="KW-1185">Reference proteome</keyword>
<dbReference type="Proteomes" id="UP001469365">
    <property type="component" value="Unassembled WGS sequence"/>
</dbReference>
<evidence type="ECO:0000313" key="8">
    <source>
        <dbReference type="EMBL" id="MEK8126626.1"/>
    </source>
</evidence>
<evidence type="ECO:0000256" key="6">
    <source>
        <dbReference type="ARBA" id="ARBA00029321"/>
    </source>
</evidence>
<keyword evidence="8" id="KW-0413">Isomerase</keyword>
<dbReference type="RefSeq" id="WP_341413679.1">
    <property type="nucleotide sequence ID" value="NZ_JBBPCC010000001.1"/>
</dbReference>
<evidence type="ECO:0000313" key="9">
    <source>
        <dbReference type="Proteomes" id="UP001469365"/>
    </source>
</evidence>
<name>A0ABU9DCQ3_9BACL</name>
<organism evidence="8 9">
    <name type="scientific">Paenibacillus filicis</name>
    <dbReference type="NCBI Taxonomy" id="669464"/>
    <lineage>
        <taxon>Bacteria</taxon>
        <taxon>Bacillati</taxon>
        <taxon>Bacillota</taxon>
        <taxon>Bacilli</taxon>
        <taxon>Bacillales</taxon>
        <taxon>Paenibacillaceae</taxon>
        <taxon>Paenibacillus</taxon>
    </lineage>
</organism>
<dbReference type="Gene3D" id="2.60.120.10">
    <property type="entry name" value="Jelly Rolls"/>
    <property type="match status" value="1"/>
</dbReference>
<reference evidence="8 9" key="1">
    <citation type="submission" date="2024-04" db="EMBL/GenBank/DDBJ databases">
        <title>draft genome sequnece of Paenibacillus filicis.</title>
        <authorList>
            <person name="Kim D.-U."/>
        </authorList>
    </citation>
    <scope>NUCLEOTIDE SEQUENCE [LARGE SCALE GENOMIC DNA]</scope>
    <source>
        <strain evidence="8 9">KACC14197</strain>
    </source>
</reference>
<dbReference type="SUPFAM" id="SSF51182">
    <property type="entry name" value="RmlC-like cupins"/>
    <property type="match status" value="1"/>
</dbReference>
<evidence type="ECO:0000259" key="7">
    <source>
        <dbReference type="Pfam" id="PF06560"/>
    </source>
</evidence>
<comment type="similarity">
    <text evidence="2">Belongs to the archaeal-type GPI family.</text>
</comment>
<dbReference type="GO" id="GO:0016853">
    <property type="term" value="F:isomerase activity"/>
    <property type="evidence" value="ECO:0007669"/>
    <property type="project" value="UniProtKB-KW"/>
</dbReference>
<comment type="pathway">
    <text evidence="1">Carbohydrate degradation; glycolysis; D-glyceraldehyde 3-phosphate and glycerone phosphate from D-glucose: step 2/4.</text>
</comment>
<keyword evidence="5" id="KW-0324">Glycolysis</keyword>
<proteinExistence type="inferred from homology"/>
<sequence>MMSLQAGTVPFSAHFDLLSGLSNDYTPTRRYFSKMTGMYENAEALAELVAAGDPLTYEFYELTMPESPNELLFGTSILQPGKVGREYAMTKGHFHTILDTPEVYYCLSGEGFMLMENPEGDWKAERFAPGQAVYVPPRYAHRSINTGSVPLVTFFVYRADSGHDYGTIESKGFRKLIVEEDGQAVIVDNPKWNAPEGS</sequence>
<protein>
    <recommendedName>
        <fullName evidence="3">glucose-6-phosphate isomerase</fullName>
        <ecNumber evidence="3">5.3.1.9</ecNumber>
    </recommendedName>
</protein>
<dbReference type="Pfam" id="PF06560">
    <property type="entry name" value="GPI"/>
    <property type="match status" value="1"/>
</dbReference>
<evidence type="ECO:0000256" key="5">
    <source>
        <dbReference type="ARBA" id="ARBA00023152"/>
    </source>
</evidence>
<feature type="domain" description="Glucose-6-phosphate isomerase prokaryote" evidence="7">
    <location>
        <begin position="30"/>
        <end position="184"/>
    </location>
</feature>
<dbReference type="InterPro" id="IPR010551">
    <property type="entry name" value="G6P_isomerase_prok"/>
</dbReference>
<dbReference type="EMBL" id="JBBPCC010000001">
    <property type="protein sequence ID" value="MEK8126626.1"/>
    <property type="molecule type" value="Genomic_DNA"/>
</dbReference>
<gene>
    <name evidence="8" type="ORF">WMW72_01750</name>
</gene>
<comment type="caution">
    <text evidence="8">The sequence shown here is derived from an EMBL/GenBank/DDBJ whole genome shotgun (WGS) entry which is preliminary data.</text>
</comment>
<evidence type="ECO:0000256" key="3">
    <source>
        <dbReference type="ARBA" id="ARBA00011952"/>
    </source>
</evidence>
<keyword evidence="4" id="KW-0312">Gluconeogenesis</keyword>
<comment type="catalytic activity">
    <reaction evidence="6">
        <text>alpha-D-glucose 6-phosphate = beta-D-fructose 6-phosphate</text>
        <dbReference type="Rhea" id="RHEA:11816"/>
        <dbReference type="ChEBI" id="CHEBI:57634"/>
        <dbReference type="ChEBI" id="CHEBI:58225"/>
        <dbReference type="EC" id="5.3.1.9"/>
    </reaction>
</comment>
<evidence type="ECO:0000256" key="4">
    <source>
        <dbReference type="ARBA" id="ARBA00022432"/>
    </source>
</evidence>
<dbReference type="InterPro" id="IPR014710">
    <property type="entry name" value="RmlC-like_jellyroll"/>
</dbReference>
<dbReference type="CDD" id="cd02218">
    <property type="entry name" value="cupin_PGI"/>
    <property type="match status" value="1"/>
</dbReference>
<evidence type="ECO:0000256" key="2">
    <source>
        <dbReference type="ARBA" id="ARBA00006542"/>
    </source>
</evidence>
<dbReference type="EC" id="5.3.1.9" evidence="3"/>
<accession>A0ABU9DCQ3</accession>
<evidence type="ECO:0000256" key="1">
    <source>
        <dbReference type="ARBA" id="ARBA00004926"/>
    </source>
</evidence>